<accession>B5SQ85</accession>
<sequence length="200" mass="24035">MLNNNINQLLDNFNIYKNKYFLVLCFYLKKNNNNNYILNSIFIGYKYNYLFLNINIFIKMLKTFLNIIQTILLNNGELLFLYTKNKILNYLLQQNCKKYNIYYLPRFEQKQYSIFKILKYFPDAVISFDYKTNAIFLNKIVKYNVPVFCITNSLNKNIIENKIYYLILNNNSLYSNLILISLIFNHITTSKVKLGTQFLN</sequence>
<dbReference type="Gene3D" id="3.40.50.10490">
    <property type="entry name" value="Glucose-6-phosphate isomerase like protein, domain 1"/>
    <property type="match status" value="1"/>
</dbReference>
<organism evidence="1">
    <name type="scientific">Blastocystis sp. subtype 1 (strain ATCC 50177 / NandII)</name>
    <dbReference type="NCBI Taxonomy" id="478820"/>
    <lineage>
        <taxon>Eukaryota</taxon>
        <taxon>Sar</taxon>
        <taxon>Stramenopiles</taxon>
        <taxon>Bigyra</taxon>
        <taxon>Opalozoa</taxon>
        <taxon>Opalinata</taxon>
        <taxon>Blastocystidae</taxon>
        <taxon>Blastocystis</taxon>
    </lineage>
</organism>
<dbReference type="EMBL" id="EF494740">
    <property type="protein sequence ID" value="ACH86076.1"/>
    <property type="molecule type" value="Genomic_DNA"/>
</dbReference>
<reference evidence="1" key="2">
    <citation type="journal article" date="2016" name="Genome Biol. Evol.">
        <title>Blastocystis mitochondrial genomes appear to show multiple independent gains and losses of start and stop codons.</title>
        <authorList>
            <person name="Jacob A.S."/>
            <person name="Andersen L.O."/>
            <person name="Pavinski Bitar P."/>
            <person name="Richards V.P."/>
            <person name="Shah S."/>
            <person name="Stanhope M.J."/>
            <person name="Stensvold C.R."/>
            <person name="Clark C.G."/>
        </authorList>
    </citation>
    <scope>NUCLEOTIDE SEQUENCE</scope>
    <source>
        <strain evidence="1">NandII</strain>
    </source>
</reference>
<evidence type="ECO:0000313" key="1">
    <source>
        <dbReference type="EMBL" id="ACH86076.1"/>
    </source>
</evidence>
<dbReference type="RefSeq" id="YP_002221395.1">
    <property type="nucleotide sequence ID" value="NC_011213.1"/>
</dbReference>
<dbReference type="SUPFAM" id="SSF52313">
    <property type="entry name" value="Ribosomal protein S2"/>
    <property type="match status" value="1"/>
</dbReference>
<dbReference type="AlphaFoldDB" id="B5SQ85"/>
<geneLocation type="mitochondrion" evidence="1"/>
<dbReference type="InterPro" id="IPR023591">
    <property type="entry name" value="Ribosomal_uS2_flav_dom_sf"/>
</dbReference>
<keyword evidence="1" id="KW-0496">Mitochondrion</keyword>
<protein>
    <recommendedName>
        <fullName evidence="2">Ribosomal protein S2</fullName>
    </recommendedName>
</protein>
<dbReference type="GeneID" id="6904335"/>
<proteinExistence type="predicted"/>
<name>B5SQ85_BLAHN</name>
<evidence type="ECO:0008006" key="2">
    <source>
        <dbReference type="Google" id="ProtNLM"/>
    </source>
</evidence>
<reference evidence="1" key="1">
    <citation type="journal article" date="2008" name="Curr. Biol.">
        <title>Organelles in Blastocystis that blur the distinction between mitochondria and hydrogenosomes.</title>
        <authorList>
            <person name="Stechmann A."/>
            <person name="Hamblin K."/>
            <person name="Perez-Brocal V."/>
            <person name="Gaston D."/>
            <person name="Richmond G.S."/>
            <person name="van der Giezen M."/>
            <person name="Clark C.G."/>
            <person name="Roger A.J."/>
        </authorList>
    </citation>
    <scope>NUCLEOTIDE SEQUENCE</scope>
    <source>
        <strain evidence="1">NandII</strain>
    </source>
</reference>